<dbReference type="Gene3D" id="1.10.1780.10">
    <property type="entry name" value="Clp, N-terminal domain"/>
    <property type="match status" value="1"/>
</dbReference>
<dbReference type="InterPro" id="IPR050130">
    <property type="entry name" value="ClpA_ClpB"/>
</dbReference>
<accession>A0A382LI21</accession>
<evidence type="ECO:0000256" key="2">
    <source>
        <dbReference type="ARBA" id="ARBA00022840"/>
    </source>
</evidence>
<dbReference type="GO" id="GO:0005737">
    <property type="term" value="C:cytoplasm"/>
    <property type="evidence" value="ECO:0007669"/>
    <property type="project" value="TreeGrafter"/>
</dbReference>
<organism evidence="5">
    <name type="scientific">marine metagenome</name>
    <dbReference type="NCBI Taxonomy" id="408172"/>
    <lineage>
        <taxon>unclassified sequences</taxon>
        <taxon>metagenomes</taxon>
        <taxon>ecological metagenomes</taxon>
    </lineage>
</organism>
<evidence type="ECO:0000256" key="1">
    <source>
        <dbReference type="ARBA" id="ARBA00022741"/>
    </source>
</evidence>
<feature type="domain" description="Orc1-like AAA ATPase" evidence="4">
    <location>
        <begin position="184"/>
        <end position="225"/>
    </location>
</feature>
<keyword evidence="1" id="KW-0547">Nucleotide-binding</keyword>
<keyword evidence="2" id="KW-0067">ATP-binding</keyword>
<dbReference type="AlphaFoldDB" id="A0A382LI21"/>
<evidence type="ECO:0000259" key="3">
    <source>
        <dbReference type="Pfam" id="PF02861"/>
    </source>
</evidence>
<dbReference type="Pfam" id="PF02861">
    <property type="entry name" value="Clp_N"/>
    <property type="match status" value="1"/>
</dbReference>
<protein>
    <recommendedName>
        <fullName evidence="6">Clp R domain-containing protein</fullName>
    </recommendedName>
</protein>
<dbReference type="InterPro" id="IPR041664">
    <property type="entry name" value="AAA_16"/>
</dbReference>
<gene>
    <name evidence="5" type="ORF">METZ01_LOCUS289272</name>
</gene>
<proteinExistence type="predicted"/>
<evidence type="ECO:0008006" key="6">
    <source>
        <dbReference type="Google" id="ProtNLM"/>
    </source>
</evidence>
<dbReference type="GO" id="GO:0034605">
    <property type="term" value="P:cellular response to heat"/>
    <property type="evidence" value="ECO:0007669"/>
    <property type="project" value="TreeGrafter"/>
</dbReference>
<dbReference type="Gene3D" id="3.40.50.300">
    <property type="entry name" value="P-loop containing nucleotide triphosphate hydrolases"/>
    <property type="match status" value="1"/>
</dbReference>
<dbReference type="InterPro" id="IPR004176">
    <property type="entry name" value="Clp_R_N"/>
</dbReference>
<sequence length="226" mass="25413">MQLCKKIAQDLNYTDVGVPHLFAAFFELKKSRCIEVLVEAGLDLNSFKHHLYETVLVEQPEKLEPDVFKLSSELKQVLSSATHLAHDLSHSWVSAEHIFLAIFKDIELIPDEIVVFLGVDMNFVTTKVLNYLCDSENNDSISSAVTQEAVQDIMGSSGKHPQFYLLDKVATNMTKRALDNKLDPVYGREEEIRKLEDILNRRKKNNAIIIGESGVGKTAVVEALVQ</sequence>
<dbReference type="PANTHER" id="PTHR11638">
    <property type="entry name" value="ATP-DEPENDENT CLP PROTEASE"/>
    <property type="match status" value="1"/>
</dbReference>
<dbReference type="InterPro" id="IPR027417">
    <property type="entry name" value="P-loop_NTPase"/>
</dbReference>
<evidence type="ECO:0000313" key="5">
    <source>
        <dbReference type="EMBL" id="SVC36418.1"/>
    </source>
</evidence>
<dbReference type="PANTHER" id="PTHR11638:SF18">
    <property type="entry name" value="HEAT SHOCK PROTEIN 104"/>
    <property type="match status" value="1"/>
</dbReference>
<name>A0A382LI21_9ZZZZ</name>
<dbReference type="SUPFAM" id="SSF52540">
    <property type="entry name" value="P-loop containing nucleoside triphosphate hydrolases"/>
    <property type="match status" value="1"/>
</dbReference>
<dbReference type="GO" id="GO:0005524">
    <property type="term" value="F:ATP binding"/>
    <property type="evidence" value="ECO:0007669"/>
    <property type="project" value="UniProtKB-KW"/>
</dbReference>
<dbReference type="GO" id="GO:0016887">
    <property type="term" value="F:ATP hydrolysis activity"/>
    <property type="evidence" value="ECO:0007669"/>
    <property type="project" value="TreeGrafter"/>
</dbReference>
<evidence type="ECO:0000259" key="4">
    <source>
        <dbReference type="Pfam" id="PF13191"/>
    </source>
</evidence>
<dbReference type="EMBL" id="UINC01087226">
    <property type="protein sequence ID" value="SVC36418.1"/>
    <property type="molecule type" value="Genomic_DNA"/>
</dbReference>
<dbReference type="SUPFAM" id="SSF81923">
    <property type="entry name" value="Double Clp-N motif"/>
    <property type="match status" value="1"/>
</dbReference>
<dbReference type="InterPro" id="IPR036628">
    <property type="entry name" value="Clp_N_dom_sf"/>
</dbReference>
<dbReference type="Pfam" id="PF13191">
    <property type="entry name" value="AAA_16"/>
    <property type="match status" value="1"/>
</dbReference>
<feature type="domain" description="Clp R" evidence="3">
    <location>
        <begin position="2"/>
        <end position="105"/>
    </location>
</feature>
<reference evidence="5" key="1">
    <citation type="submission" date="2018-05" db="EMBL/GenBank/DDBJ databases">
        <authorList>
            <person name="Lanie J.A."/>
            <person name="Ng W.-L."/>
            <person name="Kazmierczak K.M."/>
            <person name="Andrzejewski T.M."/>
            <person name="Davidsen T.M."/>
            <person name="Wayne K.J."/>
            <person name="Tettelin H."/>
            <person name="Glass J.I."/>
            <person name="Rusch D."/>
            <person name="Podicherti R."/>
            <person name="Tsui H.-C.T."/>
            <person name="Winkler M.E."/>
        </authorList>
    </citation>
    <scope>NUCLEOTIDE SEQUENCE</scope>
</reference>
<feature type="non-terminal residue" evidence="5">
    <location>
        <position position="226"/>
    </location>
</feature>